<dbReference type="SUPFAM" id="SSF54001">
    <property type="entry name" value="Cysteine proteinases"/>
    <property type="match status" value="1"/>
</dbReference>
<evidence type="ECO:0000313" key="2">
    <source>
        <dbReference type="Proteomes" id="UP000224898"/>
    </source>
</evidence>
<organism evidence="1 2">
    <name type="scientific">Streptomyces phage BRock</name>
    <dbReference type="NCBI Taxonomy" id="1913591"/>
    <lineage>
        <taxon>Viruses</taxon>
        <taxon>Duplodnaviria</taxon>
        <taxon>Heunggongvirae</taxon>
        <taxon>Uroviricota</taxon>
        <taxon>Caudoviricetes</taxon>
        <taxon>Borockvirus</taxon>
        <taxon>Borockvirus brock</taxon>
    </lineage>
</organism>
<dbReference type="Proteomes" id="UP000224898">
    <property type="component" value="Segment"/>
</dbReference>
<sequence length="145" mass="16863">MQCLNGDFKKATHVYVVLDDDTVFEAQPGGAVITPLSEYDNRWRVYVEHPLTEEARARIVSRARTYEGIGYNWTTYFYLAAYRLRFRPQWLKDRVQKDKRMICSQAADKIYAEEGEHLFHDGRMPYDLTPGDLARLPTWAPDGVA</sequence>
<protein>
    <submittedName>
        <fullName evidence="1">Uncharacterized protein</fullName>
    </submittedName>
</protein>
<dbReference type="EMBL" id="KX925554">
    <property type="protein sequence ID" value="APC46437.1"/>
    <property type="molecule type" value="Genomic_DNA"/>
</dbReference>
<dbReference type="Gene3D" id="3.90.1720.10">
    <property type="entry name" value="endopeptidase domain like (from Nostoc punctiforme)"/>
    <property type="match status" value="1"/>
</dbReference>
<reference evidence="1 2" key="1">
    <citation type="submission" date="2016-09" db="EMBL/GenBank/DDBJ databases">
        <title>Complete Genome Sequence of Streptomyces 5a phage BRock.</title>
        <authorList>
            <person name="Crossman A."/>
            <person name="Baron S."/>
            <person name="Jamdagni P."/>
            <person name="Khatri P."/>
            <person name="Sharma D."/>
            <person name="Pandey M."/>
            <person name="Goyal S."/>
            <person name="Kumar S."/>
            <person name="Phogat A."/>
            <person name="Chawla G."/>
            <person name="Pasricha M."/>
            <person name="Gupta K."/>
            <person name="Bazzad D."/>
            <person name="Aggarwal V."/>
            <person name="Poughat A."/>
            <person name="Singh K."/>
            <person name="Rana P."/>
            <person name="Gautam R."/>
            <person name="Sharma V."/>
            <person name="Tyagi D."/>
            <person name="Shahi A."/>
            <person name="Jangra N."/>
            <person name="Malik M."/>
            <person name="Sidhu P.K."/>
            <person name="Malik S."/>
            <person name="Ghalyan Y."/>
            <person name="Sharma S.S."/>
            <person name="Malik A."/>
            <person name="Chuttani R."/>
            <person name="Bamal N."/>
            <person name="Bhadula D."/>
            <person name="Batra A."/>
            <person name="Temple L."/>
            <person name="Nehra K."/>
        </authorList>
    </citation>
    <scope>NUCLEOTIDE SEQUENCE [LARGE SCALE GENOMIC DNA]</scope>
</reference>
<dbReference type="RefSeq" id="YP_009831900.1">
    <property type="nucleotide sequence ID" value="NC_048650.1"/>
</dbReference>
<dbReference type="GeneID" id="55601589"/>
<dbReference type="InterPro" id="IPR038765">
    <property type="entry name" value="Papain-like_cys_pep_sf"/>
</dbReference>
<accession>A0A1J0GW80</accession>
<dbReference type="KEGG" id="vg:55601589"/>
<proteinExistence type="predicted"/>
<evidence type="ECO:0000313" key="1">
    <source>
        <dbReference type="EMBL" id="APC46437.1"/>
    </source>
</evidence>
<dbReference type="GO" id="GO:0001897">
    <property type="term" value="P:symbiont-mediated cytolysis of host cell"/>
    <property type="evidence" value="ECO:0007669"/>
    <property type="project" value="UniProtKB-ARBA"/>
</dbReference>
<name>A0A1J0GW80_9CAUD</name>
<keyword evidence="2" id="KW-1185">Reference proteome</keyword>